<evidence type="ECO:0000313" key="3">
    <source>
        <dbReference type="Proteomes" id="UP000709959"/>
    </source>
</evidence>
<comment type="caution">
    <text evidence="2">The sequence shown here is derived from an EMBL/GenBank/DDBJ whole genome shotgun (WGS) entry which is preliminary data.</text>
</comment>
<name>A0A936F3L8_9BACT</name>
<feature type="compositionally biased region" description="Low complexity" evidence="1">
    <location>
        <begin position="29"/>
        <end position="45"/>
    </location>
</feature>
<reference evidence="2 3" key="1">
    <citation type="submission" date="2020-10" db="EMBL/GenBank/DDBJ databases">
        <title>Connecting structure to function with the recovery of over 1000 high-quality activated sludge metagenome-assembled genomes encoding full-length rRNA genes using long-read sequencing.</title>
        <authorList>
            <person name="Singleton C.M."/>
            <person name="Petriglieri F."/>
            <person name="Kristensen J.M."/>
            <person name="Kirkegaard R.H."/>
            <person name="Michaelsen T.Y."/>
            <person name="Andersen M.H."/>
            <person name="Karst S.M."/>
            <person name="Dueholm M.S."/>
            <person name="Nielsen P.H."/>
            <person name="Albertsen M."/>
        </authorList>
    </citation>
    <scope>NUCLEOTIDE SEQUENCE [LARGE SCALE GENOMIC DNA]</scope>
    <source>
        <strain evidence="2">OdNE_18-Q3-R46-58_MAXAC.008</strain>
    </source>
</reference>
<dbReference type="Gene3D" id="3.10.450.160">
    <property type="entry name" value="inner membrane protein cigr"/>
    <property type="match status" value="1"/>
</dbReference>
<feature type="region of interest" description="Disordered" evidence="1">
    <location>
        <begin position="14"/>
        <end position="45"/>
    </location>
</feature>
<gene>
    <name evidence="2" type="ORF">IPN91_12915</name>
</gene>
<accession>A0A936F3L8</accession>
<dbReference type="Proteomes" id="UP000709959">
    <property type="component" value="Unassembled WGS sequence"/>
</dbReference>
<dbReference type="AlphaFoldDB" id="A0A936F3L8"/>
<sequence length="121" mass="13179">MLFSLLLISSAMADPPGRGHDKHVPPGLAKKGGVPPGLAKKGGLPPGLAKKYGRLPERPYVAVDPRYHDRAWFLIEGRWELRKGFEVGLQGEIQDVLRLPAAPPPVPLPRVGVDLHVVLFN</sequence>
<evidence type="ECO:0000256" key="1">
    <source>
        <dbReference type="SAM" id="MobiDB-lite"/>
    </source>
</evidence>
<organism evidence="2 3">
    <name type="scientific">Candidatus Geothrix odensensis</name>
    <dbReference type="NCBI Taxonomy" id="2954440"/>
    <lineage>
        <taxon>Bacteria</taxon>
        <taxon>Pseudomonadati</taxon>
        <taxon>Acidobacteriota</taxon>
        <taxon>Holophagae</taxon>
        <taxon>Holophagales</taxon>
        <taxon>Holophagaceae</taxon>
        <taxon>Geothrix</taxon>
    </lineage>
</organism>
<dbReference type="EMBL" id="JADKCH010000020">
    <property type="protein sequence ID" value="MBK8573504.1"/>
    <property type="molecule type" value="Genomic_DNA"/>
</dbReference>
<evidence type="ECO:0000313" key="2">
    <source>
        <dbReference type="EMBL" id="MBK8573504.1"/>
    </source>
</evidence>
<proteinExistence type="predicted"/>
<protein>
    <submittedName>
        <fullName evidence="2">Uncharacterized protein</fullName>
    </submittedName>
</protein>